<dbReference type="STRING" id="1206085.SAMN05443575_0302"/>
<dbReference type="InterPro" id="IPR001057">
    <property type="entry name" value="Glu/AcGlu_kinase"/>
</dbReference>
<evidence type="ECO:0000259" key="10">
    <source>
        <dbReference type="Pfam" id="PF00696"/>
    </source>
</evidence>
<gene>
    <name evidence="11" type="ORF">SAMN05443575_0302</name>
</gene>
<protein>
    <recommendedName>
        <fullName evidence="2">acetylglutamate kinase</fullName>
        <ecNumber evidence="2">2.7.2.8</ecNumber>
    </recommendedName>
</protein>
<sequence>MNLADLVVKTSGDRRVGLDGLAEDVAAQVAGGRRVVVVHGGQDRIRELAERLGVADETLTSPSGVAFRRTDPAMLEVVTLALTGSMRGEVLTALRGAGLRAVGLGGADGTVRARRKPAPRAVVDGRTMAVHDDHSGRPESVDTTVLAALLRAGVVPVLSPPAVAEDGGLVNVNADRVAALVAVALGAPELVLLTATDGVRADPTDAGSRIDVLETDARGRTRTARITGGMTGKLVAAADALTGGVAAVRVADGRIAHPVRDALSGGGTRVRLAHAVAIGSDS</sequence>
<keyword evidence="7 11" id="KW-0418">Kinase</keyword>
<feature type="domain" description="Aspartate/glutamate/uridylate kinase" evidence="10">
    <location>
        <begin position="12"/>
        <end position="252"/>
    </location>
</feature>
<keyword evidence="3" id="KW-0055">Arginine biosynthesis</keyword>
<name>A0A1M5CNQ8_9ACTN</name>
<dbReference type="NCBIfam" id="TIGR00761">
    <property type="entry name" value="argB"/>
    <property type="match status" value="1"/>
</dbReference>
<dbReference type="PANTHER" id="PTHR23342">
    <property type="entry name" value="N-ACETYLGLUTAMATE SYNTHASE"/>
    <property type="match status" value="1"/>
</dbReference>
<dbReference type="InterPro" id="IPR001048">
    <property type="entry name" value="Asp/Glu/Uridylate_kinase"/>
</dbReference>
<evidence type="ECO:0000256" key="9">
    <source>
        <dbReference type="ARBA" id="ARBA00048141"/>
    </source>
</evidence>
<dbReference type="PIRSF" id="PIRSF000728">
    <property type="entry name" value="NAGK"/>
    <property type="match status" value="1"/>
</dbReference>
<dbReference type="InterPro" id="IPR004662">
    <property type="entry name" value="AcgluKinase_fam"/>
</dbReference>
<evidence type="ECO:0000256" key="1">
    <source>
        <dbReference type="ARBA" id="ARBA00004828"/>
    </source>
</evidence>
<dbReference type="GO" id="GO:0005737">
    <property type="term" value="C:cytoplasm"/>
    <property type="evidence" value="ECO:0007669"/>
    <property type="project" value="InterPro"/>
</dbReference>
<accession>A0A1M5CNQ8</accession>
<keyword evidence="4" id="KW-0028">Amino-acid biosynthesis</keyword>
<dbReference type="AlphaFoldDB" id="A0A1M5CNQ8"/>
<keyword evidence="5" id="KW-0808">Transferase</keyword>
<keyword evidence="12" id="KW-1185">Reference proteome</keyword>
<dbReference type="RefSeq" id="WP_073385037.1">
    <property type="nucleotide sequence ID" value="NZ_FQVU01000001.1"/>
</dbReference>
<comment type="catalytic activity">
    <reaction evidence="9">
        <text>N-acetyl-L-glutamate + ATP = N-acetyl-L-glutamyl 5-phosphate + ADP</text>
        <dbReference type="Rhea" id="RHEA:14629"/>
        <dbReference type="ChEBI" id="CHEBI:30616"/>
        <dbReference type="ChEBI" id="CHEBI:44337"/>
        <dbReference type="ChEBI" id="CHEBI:57936"/>
        <dbReference type="ChEBI" id="CHEBI:456216"/>
        <dbReference type="EC" id="2.7.2.8"/>
    </reaction>
</comment>
<evidence type="ECO:0000256" key="2">
    <source>
        <dbReference type="ARBA" id="ARBA00013065"/>
    </source>
</evidence>
<dbReference type="OrthoDB" id="9803155at2"/>
<reference evidence="11 12" key="1">
    <citation type="submission" date="2016-11" db="EMBL/GenBank/DDBJ databases">
        <authorList>
            <person name="Jaros S."/>
            <person name="Januszkiewicz K."/>
            <person name="Wedrychowicz H."/>
        </authorList>
    </citation>
    <scope>NUCLEOTIDE SEQUENCE [LARGE SCALE GENOMIC DNA]</scope>
    <source>
        <strain evidence="11 12">DSM 45627</strain>
    </source>
</reference>
<dbReference type="PANTHER" id="PTHR23342:SF0">
    <property type="entry name" value="N-ACETYLGLUTAMATE SYNTHASE, MITOCHONDRIAL"/>
    <property type="match status" value="1"/>
</dbReference>
<dbReference type="InterPro" id="IPR036393">
    <property type="entry name" value="AceGlu_kinase-like_sf"/>
</dbReference>
<dbReference type="EC" id="2.7.2.8" evidence="2"/>
<dbReference type="PRINTS" id="PR00474">
    <property type="entry name" value="GLU5KINASE"/>
</dbReference>
<dbReference type="SUPFAM" id="SSF53633">
    <property type="entry name" value="Carbamate kinase-like"/>
    <property type="match status" value="1"/>
</dbReference>
<keyword evidence="8" id="KW-0067">ATP-binding</keyword>
<dbReference type="Proteomes" id="UP000186132">
    <property type="component" value="Unassembled WGS sequence"/>
</dbReference>
<dbReference type="GO" id="GO:0005524">
    <property type="term" value="F:ATP binding"/>
    <property type="evidence" value="ECO:0007669"/>
    <property type="project" value="UniProtKB-KW"/>
</dbReference>
<dbReference type="Pfam" id="PF00696">
    <property type="entry name" value="AA_kinase"/>
    <property type="match status" value="1"/>
</dbReference>
<evidence type="ECO:0000256" key="3">
    <source>
        <dbReference type="ARBA" id="ARBA00022571"/>
    </source>
</evidence>
<dbReference type="EMBL" id="FQVU01000001">
    <property type="protein sequence ID" value="SHF56339.1"/>
    <property type="molecule type" value="Genomic_DNA"/>
</dbReference>
<evidence type="ECO:0000256" key="7">
    <source>
        <dbReference type="ARBA" id="ARBA00022777"/>
    </source>
</evidence>
<dbReference type="GO" id="GO:0006526">
    <property type="term" value="P:L-arginine biosynthetic process"/>
    <property type="evidence" value="ECO:0007669"/>
    <property type="project" value="UniProtKB-KW"/>
</dbReference>
<evidence type="ECO:0000313" key="12">
    <source>
        <dbReference type="Proteomes" id="UP000186132"/>
    </source>
</evidence>
<evidence type="ECO:0000256" key="8">
    <source>
        <dbReference type="ARBA" id="ARBA00022840"/>
    </source>
</evidence>
<proteinExistence type="predicted"/>
<organism evidence="11 12">
    <name type="scientific">Jatrophihabitans endophyticus</name>
    <dbReference type="NCBI Taxonomy" id="1206085"/>
    <lineage>
        <taxon>Bacteria</taxon>
        <taxon>Bacillati</taxon>
        <taxon>Actinomycetota</taxon>
        <taxon>Actinomycetes</taxon>
        <taxon>Jatrophihabitantales</taxon>
        <taxon>Jatrophihabitantaceae</taxon>
        <taxon>Jatrophihabitans</taxon>
    </lineage>
</organism>
<comment type="pathway">
    <text evidence="1">Amino-acid biosynthesis; L-arginine biosynthesis; N(2)-acetyl-L-ornithine from L-glutamate: step 2/4.</text>
</comment>
<dbReference type="GO" id="GO:0003991">
    <property type="term" value="F:acetylglutamate kinase activity"/>
    <property type="evidence" value="ECO:0007669"/>
    <property type="project" value="UniProtKB-EC"/>
</dbReference>
<keyword evidence="6" id="KW-0547">Nucleotide-binding</keyword>
<evidence type="ECO:0000256" key="4">
    <source>
        <dbReference type="ARBA" id="ARBA00022605"/>
    </source>
</evidence>
<dbReference type="Gene3D" id="3.40.1160.10">
    <property type="entry name" value="Acetylglutamate kinase-like"/>
    <property type="match status" value="1"/>
</dbReference>
<evidence type="ECO:0000256" key="6">
    <source>
        <dbReference type="ARBA" id="ARBA00022741"/>
    </source>
</evidence>
<evidence type="ECO:0000256" key="5">
    <source>
        <dbReference type="ARBA" id="ARBA00022679"/>
    </source>
</evidence>
<evidence type="ECO:0000313" key="11">
    <source>
        <dbReference type="EMBL" id="SHF56339.1"/>
    </source>
</evidence>